<evidence type="ECO:0000313" key="3">
    <source>
        <dbReference type="Proteomes" id="UP000070224"/>
    </source>
</evidence>
<evidence type="ECO:0000313" key="2">
    <source>
        <dbReference type="EMBL" id="KXB78506.1"/>
    </source>
</evidence>
<reference evidence="3" key="1">
    <citation type="submission" date="2016-01" db="EMBL/GenBank/DDBJ databases">
        <authorList>
            <person name="Mitreva M."/>
            <person name="Pepin K.H."/>
            <person name="Mihindukulasuriya K.A."/>
            <person name="Fulton R."/>
            <person name="Fronick C."/>
            <person name="O'Laughlin M."/>
            <person name="Miner T."/>
            <person name="Herter B."/>
            <person name="Rosa B.A."/>
            <person name="Cordes M."/>
            <person name="Tomlinson C."/>
            <person name="Wollam A."/>
            <person name="Palsikar V.B."/>
            <person name="Mardis E.R."/>
            <person name="Wilson R.K."/>
        </authorList>
    </citation>
    <scope>NUCLEOTIDE SEQUENCE [LARGE SCALE GENOMIC DNA]</scope>
    <source>
        <strain evidence="3">KA00683</strain>
    </source>
</reference>
<feature type="region of interest" description="Disordered" evidence="1">
    <location>
        <begin position="1"/>
        <end position="44"/>
    </location>
</feature>
<comment type="caution">
    <text evidence="2">The sequence shown here is derived from an EMBL/GenBank/DDBJ whole genome shotgun (WGS) entry which is preliminary data.</text>
</comment>
<protein>
    <submittedName>
        <fullName evidence="2">Uncharacterized protein</fullName>
    </submittedName>
</protein>
<proteinExistence type="predicted"/>
<name>A0A134BEY2_9PORP</name>
<dbReference type="Proteomes" id="UP000070224">
    <property type="component" value="Unassembled WGS sequence"/>
</dbReference>
<dbReference type="AlphaFoldDB" id="A0A134BEY2"/>
<sequence>MHGQSYDNSPALPPSPHDKKASPPAQPKRRAEGEVSRIKRSVYD</sequence>
<organism evidence="2 3">
    <name type="scientific">Porphyromonas somerae</name>
    <dbReference type="NCBI Taxonomy" id="322095"/>
    <lineage>
        <taxon>Bacteria</taxon>
        <taxon>Pseudomonadati</taxon>
        <taxon>Bacteroidota</taxon>
        <taxon>Bacteroidia</taxon>
        <taxon>Bacteroidales</taxon>
        <taxon>Porphyromonadaceae</taxon>
        <taxon>Porphyromonas</taxon>
    </lineage>
</organism>
<feature type="compositionally biased region" description="Basic and acidic residues" evidence="1">
    <location>
        <begin position="29"/>
        <end position="44"/>
    </location>
</feature>
<keyword evidence="3" id="KW-1185">Reference proteome</keyword>
<evidence type="ECO:0000256" key="1">
    <source>
        <dbReference type="SAM" id="MobiDB-lite"/>
    </source>
</evidence>
<accession>A0A134BEY2</accession>
<dbReference type="EMBL" id="LSDK01000013">
    <property type="protein sequence ID" value="KXB78506.1"/>
    <property type="molecule type" value="Genomic_DNA"/>
</dbReference>
<gene>
    <name evidence="2" type="ORF">HMPREF3185_00154</name>
</gene>
<dbReference type="PATRIC" id="fig|322095.3.peg.155"/>